<keyword evidence="5 8" id="KW-0812">Transmembrane</keyword>
<feature type="transmembrane region" description="Helical" evidence="8">
    <location>
        <begin position="191"/>
        <end position="216"/>
    </location>
</feature>
<keyword evidence="3" id="KW-1003">Cell membrane</keyword>
<evidence type="ECO:0000313" key="10">
    <source>
        <dbReference type="EMBL" id="AZG48731.1"/>
    </source>
</evidence>
<organism evidence="10 11">
    <name type="scientific">Gordonia insulae</name>
    <dbReference type="NCBI Taxonomy" id="2420509"/>
    <lineage>
        <taxon>Bacteria</taxon>
        <taxon>Bacillati</taxon>
        <taxon>Actinomycetota</taxon>
        <taxon>Actinomycetes</taxon>
        <taxon>Mycobacteriales</taxon>
        <taxon>Gordoniaceae</taxon>
        <taxon>Gordonia</taxon>
    </lineage>
</organism>
<keyword evidence="7 8" id="KW-0472">Membrane</keyword>
<feature type="transmembrane region" description="Helical" evidence="8">
    <location>
        <begin position="467"/>
        <end position="489"/>
    </location>
</feature>
<dbReference type="KEGG" id="gom:D7316_05352"/>
<dbReference type="GO" id="GO:0005886">
    <property type="term" value="C:plasma membrane"/>
    <property type="evidence" value="ECO:0007669"/>
    <property type="project" value="UniProtKB-SubCell"/>
</dbReference>
<evidence type="ECO:0000313" key="11">
    <source>
        <dbReference type="Proteomes" id="UP000271469"/>
    </source>
</evidence>
<dbReference type="PANTHER" id="PTHR43357">
    <property type="entry name" value="INNER MEMBRANE ABC TRANSPORTER PERMEASE PROTEIN YDCV"/>
    <property type="match status" value="1"/>
</dbReference>
<evidence type="ECO:0000256" key="1">
    <source>
        <dbReference type="ARBA" id="ARBA00004429"/>
    </source>
</evidence>
<evidence type="ECO:0000256" key="6">
    <source>
        <dbReference type="ARBA" id="ARBA00022989"/>
    </source>
</evidence>
<feature type="transmembrane region" description="Helical" evidence="8">
    <location>
        <begin position="99"/>
        <end position="125"/>
    </location>
</feature>
<keyword evidence="2 8" id="KW-0813">Transport</keyword>
<evidence type="ECO:0000256" key="5">
    <source>
        <dbReference type="ARBA" id="ARBA00022692"/>
    </source>
</evidence>
<name>A0A3G8JU91_9ACTN</name>
<gene>
    <name evidence="10" type="primary">phnU</name>
    <name evidence="10" type="ORF">D7316_05352</name>
</gene>
<reference evidence="10 11" key="1">
    <citation type="submission" date="2018-11" db="EMBL/GenBank/DDBJ databases">
        <title>Gordonia insulae sp. nov., isolated from an island soil.</title>
        <authorList>
            <person name="Kim Y.S."/>
            <person name="Kim S.B."/>
        </authorList>
    </citation>
    <scope>NUCLEOTIDE SEQUENCE [LARGE SCALE GENOMIC DNA]</scope>
    <source>
        <strain evidence="10 11">MMS17-SY073</strain>
    </source>
</reference>
<protein>
    <submittedName>
        <fullName evidence="10">2-aminoethylphosphonate transport system permease protein PhnU</fullName>
    </submittedName>
</protein>
<feature type="transmembrane region" description="Helical" evidence="8">
    <location>
        <begin position="137"/>
        <end position="157"/>
    </location>
</feature>
<accession>A0A3G8JU91</accession>
<feature type="transmembrane region" description="Helical" evidence="8">
    <location>
        <begin position="241"/>
        <end position="263"/>
    </location>
</feature>
<evidence type="ECO:0000256" key="2">
    <source>
        <dbReference type="ARBA" id="ARBA00022448"/>
    </source>
</evidence>
<dbReference type="InterPro" id="IPR000515">
    <property type="entry name" value="MetI-like"/>
</dbReference>
<feature type="transmembrane region" description="Helical" evidence="8">
    <location>
        <begin position="19"/>
        <end position="45"/>
    </location>
</feature>
<feature type="transmembrane region" description="Helical" evidence="8">
    <location>
        <begin position="512"/>
        <end position="536"/>
    </location>
</feature>
<evidence type="ECO:0000256" key="7">
    <source>
        <dbReference type="ARBA" id="ARBA00023136"/>
    </source>
</evidence>
<dbReference type="Gene3D" id="1.10.3720.10">
    <property type="entry name" value="MetI-like"/>
    <property type="match status" value="2"/>
</dbReference>
<dbReference type="CDD" id="cd06261">
    <property type="entry name" value="TM_PBP2"/>
    <property type="match status" value="2"/>
</dbReference>
<keyword evidence="11" id="KW-1185">Reference proteome</keyword>
<dbReference type="PROSITE" id="PS50928">
    <property type="entry name" value="ABC_TM1"/>
    <property type="match status" value="2"/>
</dbReference>
<feature type="domain" description="ABC transmembrane type-1" evidence="9">
    <location>
        <begin position="340"/>
        <end position="533"/>
    </location>
</feature>
<keyword evidence="4" id="KW-0997">Cell inner membrane</keyword>
<evidence type="ECO:0000256" key="8">
    <source>
        <dbReference type="RuleBase" id="RU363032"/>
    </source>
</evidence>
<dbReference type="EMBL" id="CP033972">
    <property type="protein sequence ID" value="AZG48731.1"/>
    <property type="molecule type" value="Genomic_DNA"/>
</dbReference>
<dbReference type="AlphaFoldDB" id="A0A3G8JU91"/>
<sequence length="544" mass="56056">MTVTPPVASRASVGRLGTLALRVVPAAFILILFAWPVGALVRRAVDVGSDAGIGELLRRTNALDLLGFTLFQAAASTVLALVVAVPMVWLIARVDIPGSLLLMVIVTVPFVLPTVVVGIAFRALLDGPLAFLGVGSGLWPILLAHAFLNVAVVARVVGAAWRSLDPRQAEAAYTLGAGRVRAFVGVVLPRLMPAVGGAAALVFLFCSTSFGVIVILGNGEIRTLETEIYTQAIGYFRIPEAVALSMLQLIVVVAALLLTRLFGDPGGAVGARPAETRFRPHGRQWVAVAAAVAWTVVVLVGPIAVLAVRSVRPGADGAWTLDGYRSLSESVNGVTPLDTLRYSLGTAALAMVIALVVGLLAAVAMHRSRGRWAAAGDVVATIPLGISAVTLGFGYLIVLAALPSEVASSPLVIPCVQALIAIPVVVRIALPALTSVPARLRQAAATLGAGPLRVFLTVELPMIGRSLCAAGGFAFVMALGEFGATSFLARADTTTLPVLIGSALNRPGAENLATAMAASMLLVGVTIVAVVLVEALRPRTGALL</sequence>
<dbReference type="Proteomes" id="UP000271469">
    <property type="component" value="Chromosome"/>
</dbReference>
<feature type="transmembrane region" description="Helical" evidence="8">
    <location>
        <begin position="284"/>
        <end position="308"/>
    </location>
</feature>
<evidence type="ECO:0000256" key="3">
    <source>
        <dbReference type="ARBA" id="ARBA00022475"/>
    </source>
</evidence>
<evidence type="ECO:0000259" key="9">
    <source>
        <dbReference type="PROSITE" id="PS50928"/>
    </source>
</evidence>
<keyword evidence="6 8" id="KW-1133">Transmembrane helix</keyword>
<dbReference type="Pfam" id="PF00528">
    <property type="entry name" value="BPD_transp_1"/>
    <property type="match status" value="2"/>
</dbReference>
<proteinExistence type="inferred from homology"/>
<feature type="transmembrane region" description="Helical" evidence="8">
    <location>
        <begin position="378"/>
        <end position="399"/>
    </location>
</feature>
<dbReference type="GO" id="GO:0055085">
    <property type="term" value="P:transmembrane transport"/>
    <property type="evidence" value="ECO:0007669"/>
    <property type="project" value="InterPro"/>
</dbReference>
<feature type="transmembrane region" description="Helical" evidence="8">
    <location>
        <begin position="342"/>
        <end position="366"/>
    </location>
</feature>
<feature type="transmembrane region" description="Helical" evidence="8">
    <location>
        <begin position="411"/>
        <end position="430"/>
    </location>
</feature>
<feature type="domain" description="ABC transmembrane type-1" evidence="9">
    <location>
        <begin position="66"/>
        <end position="259"/>
    </location>
</feature>
<dbReference type="SUPFAM" id="SSF161098">
    <property type="entry name" value="MetI-like"/>
    <property type="match status" value="2"/>
</dbReference>
<dbReference type="PANTHER" id="PTHR43357:SF4">
    <property type="entry name" value="INNER MEMBRANE ABC TRANSPORTER PERMEASE PROTEIN YDCV"/>
    <property type="match status" value="1"/>
</dbReference>
<comment type="similarity">
    <text evidence="8">Belongs to the binding-protein-dependent transport system permease family.</text>
</comment>
<comment type="subcellular location">
    <subcellularLocation>
        <location evidence="1">Cell inner membrane</location>
        <topology evidence="1">Multi-pass membrane protein</topology>
    </subcellularLocation>
    <subcellularLocation>
        <location evidence="8">Cell membrane</location>
        <topology evidence="8">Multi-pass membrane protein</topology>
    </subcellularLocation>
</comment>
<feature type="transmembrane region" description="Helical" evidence="8">
    <location>
        <begin position="65"/>
        <end position="92"/>
    </location>
</feature>
<dbReference type="InterPro" id="IPR035906">
    <property type="entry name" value="MetI-like_sf"/>
</dbReference>
<evidence type="ECO:0000256" key="4">
    <source>
        <dbReference type="ARBA" id="ARBA00022519"/>
    </source>
</evidence>